<dbReference type="Proteomes" id="UP000316476">
    <property type="component" value="Unassembled WGS sequence"/>
</dbReference>
<evidence type="ECO:0000313" key="3">
    <source>
        <dbReference type="Proteomes" id="UP000316476"/>
    </source>
</evidence>
<keyword evidence="1" id="KW-0812">Transmembrane</keyword>
<accession>A0A5C6FVX9</accession>
<dbReference type="EMBL" id="SJPZ01000001">
    <property type="protein sequence ID" value="TWU67272.1"/>
    <property type="molecule type" value="Genomic_DNA"/>
</dbReference>
<sequence length="188" mass="19992">MINVDTGGSSPAHCGVIGVIEMGNSKAFAIGLGLVLSAVLLTFYGCFFLGTLPTIDEPERIVAQPKASDPAAKKPDSAESTAELIAKLEAESAAKTKAAQSAPEFVSLKDRISEVNEQLGDGAPVIQRLFNARDGIINVHLHPHLDTSEIRHWANVVADEWAAIEGSGLPLHVNAHVEGRKVLSIRRN</sequence>
<evidence type="ECO:0000313" key="2">
    <source>
        <dbReference type="EMBL" id="TWU67272.1"/>
    </source>
</evidence>
<reference evidence="2 3" key="1">
    <citation type="submission" date="2019-02" db="EMBL/GenBank/DDBJ databases">
        <title>Deep-cultivation of Planctomycetes and their phenomic and genomic characterization uncovers novel biology.</title>
        <authorList>
            <person name="Wiegand S."/>
            <person name="Jogler M."/>
            <person name="Boedeker C."/>
            <person name="Pinto D."/>
            <person name="Vollmers J."/>
            <person name="Rivas-Marin E."/>
            <person name="Kohn T."/>
            <person name="Peeters S.H."/>
            <person name="Heuer A."/>
            <person name="Rast P."/>
            <person name="Oberbeckmann S."/>
            <person name="Bunk B."/>
            <person name="Jeske O."/>
            <person name="Meyerdierks A."/>
            <person name="Storesund J.E."/>
            <person name="Kallscheuer N."/>
            <person name="Luecker S."/>
            <person name="Lage O.M."/>
            <person name="Pohl T."/>
            <person name="Merkel B.J."/>
            <person name="Hornburger P."/>
            <person name="Mueller R.-W."/>
            <person name="Bruemmer F."/>
            <person name="Labrenz M."/>
            <person name="Spormann A.M."/>
            <person name="Op Den Camp H."/>
            <person name="Overmann J."/>
            <person name="Amann R."/>
            <person name="Jetten M.S.M."/>
            <person name="Mascher T."/>
            <person name="Medema M.H."/>
            <person name="Devos D.P."/>
            <person name="Kaster A.-K."/>
            <person name="Ovreas L."/>
            <person name="Rohde M."/>
            <person name="Galperin M.Y."/>
            <person name="Jogler C."/>
        </authorList>
    </citation>
    <scope>NUCLEOTIDE SEQUENCE [LARGE SCALE GENOMIC DNA]</scope>
    <source>
        <strain evidence="2 3">V7</strain>
    </source>
</reference>
<comment type="caution">
    <text evidence="2">The sequence shown here is derived from an EMBL/GenBank/DDBJ whole genome shotgun (WGS) entry which is preliminary data.</text>
</comment>
<name>A0A5C6FVX9_9PLAN</name>
<gene>
    <name evidence="2" type="ORF">V7x_28460</name>
</gene>
<evidence type="ECO:0000256" key="1">
    <source>
        <dbReference type="SAM" id="Phobius"/>
    </source>
</evidence>
<feature type="transmembrane region" description="Helical" evidence="1">
    <location>
        <begin position="27"/>
        <end position="50"/>
    </location>
</feature>
<proteinExistence type="predicted"/>
<protein>
    <submittedName>
        <fullName evidence="2">Uncharacterized protein</fullName>
    </submittedName>
</protein>
<organism evidence="2 3">
    <name type="scientific">Crateriforma conspicua</name>
    <dbReference type="NCBI Taxonomy" id="2527996"/>
    <lineage>
        <taxon>Bacteria</taxon>
        <taxon>Pseudomonadati</taxon>
        <taxon>Planctomycetota</taxon>
        <taxon>Planctomycetia</taxon>
        <taxon>Planctomycetales</taxon>
        <taxon>Planctomycetaceae</taxon>
        <taxon>Crateriforma</taxon>
    </lineage>
</organism>
<dbReference type="AlphaFoldDB" id="A0A5C6FVX9"/>
<keyword evidence="1" id="KW-1133">Transmembrane helix</keyword>
<keyword evidence="1" id="KW-0472">Membrane</keyword>